<proteinExistence type="predicted"/>
<evidence type="ECO:0000313" key="1">
    <source>
        <dbReference type="EMBL" id="OAP53925.1"/>
    </source>
</evidence>
<protein>
    <submittedName>
        <fullName evidence="1">Uncharacterized protein</fullName>
    </submittedName>
</protein>
<dbReference type="RefSeq" id="XP_018687292.1">
    <property type="nucleotide sequence ID" value="XM_018843451.1"/>
</dbReference>
<sequence length="130" mass="14841">MTSHPEWLLQNCDECARNLETLYTVWNAHTVVVLLELHWIFSSSESKFGADVVPDLKTRYCFDTILKRLGKVSAGGTSPYAEAFGFVLMKLEIWHIYRSGQLSDDGQCPDGQTRQQRAFSIRRQNTADII</sequence>
<comment type="caution">
    <text evidence="1">The sequence shown here is derived from an EMBL/GenBank/DDBJ whole genome shotgun (WGS) entry which is preliminary data.</text>
</comment>
<reference evidence="1 2" key="1">
    <citation type="submission" date="2016-04" db="EMBL/GenBank/DDBJ databases">
        <title>Draft genome of Fonsecaea erecta CBS 125763.</title>
        <authorList>
            <person name="Weiss V.A."/>
            <person name="Vicente V.A."/>
            <person name="Raittz R.T."/>
            <person name="Moreno L.F."/>
            <person name="De Souza E.M."/>
            <person name="Pedrosa F.O."/>
            <person name="Steffens M.B."/>
            <person name="Faoro H."/>
            <person name="Tadra-Sfeir M.Z."/>
            <person name="Najafzadeh M.J."/>
            <person name="Felipe M.S."/>
            <person name="Teixeira M."/>
            <person name="Sun J."/>
            <person name="Xi L."/>
            <person name="Gomes R."/>
            <person name="De Azevedo C.M."/>
            <person name="Salgado C.G."/>
            <person name="Da Silva M.B."/>
            <person name="Nascimento M.F."/>
            <person name="Queiroz-Telles F."/>
            <person name="Attili D.S."/>
            <person name="Gorbushina A."/>
        </authorList>
    </citation>
    <scope>NUCLEOTIDE SEQUENCE [LARGE SCALE GENOMIC DNA]</scope>
    <source>
        <strain evidence="1 2">CBS 125763</strain>
    </source>
</reference>
<evidence type="ECO:0000313" key="2">
    <source>
        <dbReference type="Proteomes" id="UP000078343"/>
    </source>
</evidence>
<name>A0A178Z496_9EURO</name>
<keyword evidence="2" id="KW-1185">Reference proteome</keyword>
<accession>A0A178Z496</accession>
<organism evidence="1 2">
    <name type="scientific">Fonsecaea erecta</name>
    <dbReference type="NCBI Taxonomy" id="1367422"/>
    <lineage>
        <taxon>Eukaryota</taxon>
        <taxon>Fungi</taxon>
        <taxon>Dikarya</taxon>
        <taxon>Ascomycota</taxon>
        <taxon>Pezizomycotina</taxon>
        <taxon>Eurotiomycetes</taxon>
        <taxon>Chaetothyriomycetidae</taxon>
        <taxon>Chaetothyriales</taxon>
        <taxon>Herpotrichiellaceae</taxon>
        <taxon>Fonsecaea</taxon>
    </lineage>
</organism>
<dbReference type="STRING" id="1367422.A0A178Z496"/>
<dbReference type="EMBL" id="LVYI01000018">
    <property type="protein sequence ID" value="OAP53925.1"/>
    <property type="molecule type" value="Genomic_DNA"/>
</dbReference>
<dbReference type="GeneID" id="30016114"/>
<dbReference type="OrthoDB" id="8062037at2759"/>
<gene>
    <name evidence="1" type="ORF">AYL99_11947</name>
</gene>
<dbReference type="Proteomes" id="UP000078343">
    <property type="component" value="Unassembled WGS sequence"/>
</dbReference>
<dbReference type="AlphaFoldDB" id="A0A178Z496"/>